<name>A0ABQ9XDV2_9EUKA</name>
<evidence type="ECO:0000313" key="1">
    <source>
        <dbReference type="EMBL" id="KAK2948491.1"/>
    </source>
</evidence>
<organism evidence="1 2">
    <name type="scientific">Blattamonas nauphoetae</name>
    <dbReference type="NCBI Taxonomy" id="2049346"/>
    <lineage>
        <taxon>Eukaryota</taxon>
        <taxon>Metamonada</taxon>
        <taxon>Preaxostyla</taxon>
        <taxon>Oxymonadida</taxon>
        <taxon>Blattamonas</taxon>
    </lineage>
</organism>
<dbReference type="Proteomes" id="UP001281761">
    <property type="component" value="Unassembled WGS sequence"/>
</dbReference>
<accession>A0ABQ9XDV2</accession>
<reference evidence="1 2" key="1">
    <citation type="journal article" date="2022" name="bioRxiv">
        <title>Genomics of Preaxostyla Flagellates Illuminates Evolutionary Transitions and the Path Towards Mitochondrial Loss.</title>
        <authorList>
            <person name="Novak L.V.F."/>
            <person name="Treitli S.C."/>
            <person name="Pyrih J."/>
            <person name="Halakuc P."/>
            <person name="Pipaliya S.V."/>
            <person name="Vacek V."/>
            <person name="Brzon O."/>
            <person name="Soukal P."/>
            <person name="Eme L."/>
            <person name="Dacks J.B."/>
            <person name="Karnkowska A."/>
            <person name="Elias M."/>
            <person name="Hampl V."/>
        </authorList>
    </citation>
    <scope>NUCLEOTIDE SEQUENCE [LARGE SCALE GENOMIC DNA]</scope>
    <source>
        <strain evidence="1">NAU3</strain>
        <tissue evidence="1">Gut</tissue>
    </source>
</reference>
<keyword evidence="2" id="KW-1185">Reference proteome</keyword>
<protein>
    <submittedName>
        <fullName evidence="1">Uncharacterized protein</fullName>
    </submittedName>
</protein>
<comment type="caution">
    <text evidence="1">The sequence shown here is derived from an EMBL/GenBank/DDBJ whole genome shotgun (WGS) entry which is preliminary data.</text>
</comment>
<sequence length="460" mass="53604">MMIGADLCLHCVVEHTHLNFSLAFNCLYALYDIIERDPTSLALLPSPIFPSSSPYQQYSGLSFLAAVQKKHRIVFSKLQKNLPTNPSHLPKYLEFTKDDPIVVTRSLDFCCLSFFLQNLLLNATPPIEVDSEIIQELTLCVKQALTTVLANISNIDTLIASLHSDSSPTTLLVSGVETQMIDSLHQLRDDCHDFLDELWRFFVDVTSEITDHRKSSFQQIILDDPSFPDLILNSLKLNHQEIRDNLLRAIRNISISFPLIKEQFMAANLVGRMFETVDFVSLPLSESDTPFQLTIFIASMFIPMGDDEDAQIEQYPRIPKLFITFMFNNSENLFLDEEDRTKLEYNLCWIHHHIKNMDLQSDEHDADFVSELVKWEMRTMVEMENEEHFEYILQSIGNRTKIWRRNKRERQKRREALLREEGWDDAFELRMVGIEVDTNQSIQSDARELRRELRFNADRF</sequence>
<evidence type="ECO:0000313" key="2">
    <source>
        <dbReference type="Proteomes" id="UP001281761"/>
    </source>
</evidence>
<proteinExistence type="predicted"/>
<dbReference type="EMBL" id="JARBJD010000175">
    <property type="protein sequence ID" value="KAK2948491.1"/>
    <property type="molecule type" value="Genomic_DNA"/>
</dbReference>
<gene>
    <name evidence="1" type="ORF">BLNAU_16560</name>
</gene>